<dbReference type="GO" id="GO:0050686">
    <property type="term" value="P:negative regulation of mRNA processing"/>
    <property type="evidence" value="ECO:0007669"/>
    <property type="project" value="UniProtKB-ARBA"/>
</dbReference>
<dbReference type="InterPro" id="IPR002343">
    <property type="entry name" value="Hud_Sxl_RNA"/>
</dbReference>
<accession>A0A1W4WTP3</accession>
<dbReference type="FunFam" id="3.30.70.330:FF:000383">
    <property type="entry name" value="Sex lethal, isoform D"/>
    <property type="match status" value="1"/>
</dbReference>
<name>A0A1W4WTP3_AGRPL</name>
<evidence type="ECO:0000256" key="5">
    <source>
        <dbReference type="PROSITE-ProRule" id="PRU00176"/>
    </source>
</evidence>
<keyword evidence="3 5" id="KW-0694">RNA-binding</keyword>
<dbReference type="InterPro" id="IPR050502">
    <property type="entry name" value="Euk_RNA-bind_prot"/>
</dbReference>
<dbReference type="InterPro" id="IPR000504">
    <property type="entry name" value="RRM_dom"/>
</dbReference>
<dbReference type="FunCoup" id="A0A1W4WTP3">
    <property type="interactions" value="52"/>
</dbReference>
<dbReference type="Gene3D" id="3.30.70.330">
    <property type="match status" value="2"/>
</dbReference>
<dbReference type="GO" id="GO:0003729">
    <property type="term" value="F:mRNA binding"/>
    <property type="evidence" value="ECO:0007669"/>
    <property type="project" value="TreeGrafter"/>
</dbReference>
<dbReference type="Proteomes" id="UP000192223">
    <property type="component" value="Unplaced"/>
</dbReference>
<dbReference type="GeneID" id="108735834"/>
<dbReference type="STRING" id="224129.A0A1W4WTP3"/>
<dbReference type="InterPro" id="IPR012677">
    <property type="entry name" value="Nucleotide-bd_a/b_plait_sf"/>
</dbReference>
<dbReference type="KEGG" id="apln:108735834"/>
<dbReference type="GO" id="GO:0005737">
    <property type="term" value="C:cytoplasm"/>
    <property type="evidence" value="ECO:0007669"/>
    <property type="project" value="UniProtKB-ARBA"/>
</dbReference>
<dbReference type="InParanoid" id="A0A1W4WTP3"/>
<gene>
    <name evidence="9" type="primary">LOC108735834</name>
</gene>
<dbReference type="GO" id="GO:0009967">
    <property type="term" value="P:positive regulation of signal transduction"/>
    <property type="evidence" value="ECO:0007669"/>
    <property type="project" value="UniProtKB-ARBA"/>
</dbReference>
<proteinExistence type="predicted"/>
<evidence type="ECO:0000313" key="8">
    <source>
        <dbReference type="Proteomes" id="UP000192223"/>
    </source>
</evidence>
<dbReference type="SMART" id="SM00360">
    <property type="entry name" value="RRM"/>
    <property type="match status" value="2"/>
</dbReference>
<organism evidence="8 9">
    <name type="scientific">Agrilus planipennis</name>
    <name type="common">Emerald ash borer</name>
    <name type="synonym">Agrilus marcopoli</name>
    <dbReference type="NCBI Taxonomy" id="224129"/>
    <lineage>
        <taxon>Eukaryota</taxon>
        <taxon>Metazoa</taxon>
        <taxon>Ecdysozoa</taxon>
        <taxon>Arthropoda</taxon>
        <taxon>Hexapoda</taxon>
        <taxon>Insecta</taxon>
        <taxon>Pterygota</taxon>
        <taxon>Neoptera</taxon>
        <taxon>Endopterygota</taxon>
        <taxon>Coleoptera</taxon>
        <taxon>Polyphaga</taxon>
        <taxon>Elateriformia</taxon>
        <taxon>Buprestoidea</taxon>
        <taxon>Buprestidae</taxon>
        <taxon>Agrilinae</taxon>
        <taxon>Agrilus</taxon>
    </lineage>
</organism>
<dbReference type="PANTHER" id="PTHR48025">
    <property type="entry name" value="OS02G0815200 PROTEIN"/>
    <property type="match status" value="1"/>
</dbReference>
<dbReference type="PRINTS" id="PR00961">
    <property type="entry name" value="HUDSXLRNA"/>
</dbReference>
<dbReference type="FunFam" id="3.30.70.330:FF:000205">
    <property type="entry name" value="Sex lethal, isoform B"/>
    <property type="match status" value="1"/>
</dbReference>
<feature type="compositionally biased region" description="Polar residues" evidence="6">
    <location>
        <begin position="11"/>
        <end position="33"/>
    </location>
</feature>
<dbReference type="OrthoDB" id="266020at2759"/>
<comment type="subcellular location">
    <subcellularLocation>
        <location evidence="1">Nucleus</location>
    </subcellularLocation>
</comment>
<evidence type="ECO:0000256" key="3">
    <source>
        <dbReference type="ARBA" id="ARBA00022884"/>
    </source>
</evidence>
<evidence type="ECO:0000259" key="7">
    <source>
        <dbReference type="PROSITE" id="PS50102"/>
    </source>
</evidence>
<protein>
    <submittedName>
        <fullName evidence="9">Protein sex-lethal-like</fullName>
    </submittedName>
</protein>
<feature type="domain" description="RRM" evidence="7">
    <location>
        <begin position="47"/>
        <end position="125"/>
    </location>
</feature>
<dbReference type="SUPFAM" id="SSF54928">
    <property type="entry name" value="RNA-binding domain, RBD"/>
    <property type="match status" value="2"/>
</dbReference>
<sequence>MFGQNFGSYFQSPSNMQEPDGSAQQTFQPNNNGSGAGDSRDNNIDKTKLIVNYIPQFTTEQELAPIFLKIGPIENIRIMRDFKTGYSFGFGFVKYTTPEHAAQAIEKINGMTFKDKRLKVSISRPPGQEMKNSNLYITNLPKDITEQEIDELFGQYGEIVQRTILKDKITGMPRGVAFVRYSKGEEAQSAIANLDGKLLENGYLPLKIRVAEDHGRQKAQFYYDYMSQCMFNRGMNINPFRSNTMCFRNMQLTRSSMPPLRGNRQLNTLGPNRFMSMGAGDNIFQNPMFW</sequence>
<feature type="domain" description="RRM" evidence="7">
    <location>
        <begin position="133"/>
        <end position="213"/>
    </location>
</feature>
<dbReference type="GO" id="GO:0010629">
    <property type="term" value="P:negative regulation of gene expression"/>
    <property type="evidence" value="ECO:0007669"/>
    <property type="project" value="UniProtKB-ARBA"/>
</dbReference>
<feature type="region of interest" description="Disordered" evidence="6">
    <location>
        <begin position="11"/>
        <end position="43"/>
    </location>
</feature>
<evidence type="ECO:0000256" key="1">
    <source>
        <dbReference type="ARBA" id="ARBA00004123"/>
    </source>
</evidence>
<evidence type="ECO:0000256" key="2">
    <source>
        <dbReference type="ARBA" id="ARBA00022737"/>
    </source>
</evidence>
<keyword evidence="8" id="KW-1185">Reference proteome</keyword>
<dbReference type="GO" id="GO:0008266">
    <property type="term" value="F:poly(U) RNA binding"/>
    <property type="evidence" value="ECO:0007669"/>
    <property type="project" value="UniProtKB-ARBA"/>
</dbReference>
<dbReference type="CTD" id="3772180"/>
<dbReference type="RefSeq" id="XP_018323518.1">
    <property type="nucleotide sequence ID" value="XM_018468016.2"/>
</dbReference>
<dbReference type="Pfam" id="PF00076">
    <property type="entry name" value="RRM_1"/>
    <property type="match status" value="2"/>
</dbReference>
<evidence type="ECO:0000313" key="9">
    <source>
        <dbReference type="RefSeq" id="XP_018323518.1"/>
    </source>
</evidence>
<dbReference type="AlphaFoldDB" id="A0A1W4WTP3"/>
<dbReference type="GO" id="GO:0005634">
    <property type="term" value="C:nucleus"/>
    <property type="evidence" value="ECO:0007669"/>
    <property type="project" value="UniProtKB-SubCell"/>
</dbReference>
<reference evidence="9" key="1">
    <citation type="submission" date="2025-08" db="UniProtKB">
        <authorList>
            <consortium name="RefSeq"/>
        </authorList>
    </citation>
    <scope>IDENTIFICATION</scope>
    <source>
        <tissue evidence="9">Entire body</tissue>
    </source>
</reference>
<keyword evidence="2" id="KW-0677">Repeat</keyword>
<evidence type="ECO:0000256" key="4">
    <source>
        <dbReference type="ARBA" id="ARBA00023242"/>
    </source>
</evidence>
<dbReference type="GO" id="GO:1990904">
    <property type="term" value="C:ribonucleoprotein complex"/>
    <property type="evidence" value="ECO:0007669"/>
    <property type="project" value="InterPro"/>
</dbReference>
<evidence type="ECO:0000256" key="6">
    <source>
        <dbReference type="SAM" id="MobiDB-lite"/>
    </source>
</evidence>
<dbReference type="PANTHER" id="PTHR48025:SF1">
    <property type="entry name" value="RRM DOMAIN-CONTAINING PROTEIN"/>
    <property type="match status" value="1"/>
</dbReference>
<keyword evidence="4" id="KW-0539">Nucleus</keyword>
<dbReference type="PROSITE" id="PS50102">
    <property type="entry name" value="RRM"/>
    <property type="match status" value="2"/>
</dbReference>
<dbReference type="InterPro" id="IPR035979">
    <property type="entry name" value="RBD_domain_sf"/>
</dbReference>